<keyword evidence="2" id="KW-0238">DNA-binding</keyword>
<dbReference type="STRING" id="1423782.FD32_GL001214"/>
<keyword evidence="6" id="KW-1185">Reference proteome</keyword>
<dbReference type="PROSITE" id="PS51118">
    <property type="entry name" value="HTH_HXLR"/>
    <property type="match status" value="1"/>
</dbReference>
<evidence type="ECO:0000259" key="4">
    <source>
        <dbReference type="PROSITE" id="PS51118"/>
    </source>
</evidence>
<keyword evidence="3" id="KW-0804">Transcription</keyword>
<evidence type="ECO:0000313" key="6">
    <source>
        <dbReference type="Proteomes" id="UP000051412"/>
    </source>
</evidence>
<dbReference type="GO" id="GO:0003677">
    <property type="term" value="F:DNA binding"/>
    <property type="evidence" value="ECO:0007669"/>
    <property type="project" value="UniProtKB-KW"/>
</dbReference>
<keyword evidence="1" id="KW-0805">Transcription regulation</keyword>
<dbReference type="Pfam" id="PF01638">
    <property type="entry name" value="HxlR"/>
    <property type="match status" value="1"/>
</dbReference>
<dbReference type="InterPro" id="IPR002577">
    <property type="entry name" value="HTH_HxlR"/>
</dbReference>
<evidence type="ECO:0000313" key="5">
    <source>
        <dbReference type="EMBL" id="KRM24802.1"/>
    </source>
</evidence>
<sequence length="113" mass="13088">MMPKLAEKKVADGDCKLCPKFTQTFMMLGKKWNGLIIEVLLENPQLRFKDIANAITKCSDRVLCERLKELEDEQIVIRKTYPGTSRVEYALTARGQELAPVMKTVHRWSDKWC</sequence>
<evidence type="ECO:0000256" key="1">
    <source>
        <dbReference type="ARBA" id="ARBA00023015"/>
    </source>
</evidence>
<protein>
    <submittedName>
        <fullName evidence="5">Transcriptional regulator, HxlR family</fullName>
    </submittedName>
</protein>
<dbReference type="EMBL" id="AZGM01000143">
    <property type="protein sequence ID" value="KRM24802.1"/>
    <property type="molecule type" value="Genomic_DNA"/>
</dbReference>
<dbReference type="Proteomes" id="UP000051412">
    <property type="component" value="Unassembled WGS sequence"/>
</dbReference>
<dbReference type="PANTHER" id="PTHR33204:SF37">
    <property type="entry name" value="HTH-TYPE TRANSCRIPTIONAL REGULATOR YODB"/>
    <property type="match status" value="1"/>
</dbReference>
<gene>
    <name evidence="5" type="ORF">FD32_GL001214</name>
</gene>
<reference evidence="5 6" key="1">
    <citation type="journal article" date="2015" name="Genome Announc.">
        <title>Expanding the biotechnology potential of lactobacilli through comparative genomics of 213 strains and associated genera.</title>
        <authorList>
            <person name="Sun Z."/>
            <person name="Harris H.M."/>
            <person name="McCann A."/>
            <person name="Guo C."/>
            <person name="Argimon S."/>
            <person name="Zhang W."/>
            <person name="Yang X."/>
            <person name="Jeffery I.B."/>
            <person name="Cooney J.C."/>
            <person name="Kagawa T.F."/>
            <person name="Liu W."/>
            <person name="Song Y."/>
            <person name="Salvetti E."/>
            <person name="Wrobel A."/>
            <person name="Rasinkangas P."/>
            <person name="Parkhill J."/>
            <person name="Rea M.C."/>
            <person name="O'Sullivan O."/>
            <person name="Ritari J."/>
            <person name="Douillard F.P."/>
            <person name="Paul Ross R."/>
            <person name="Yang R."/>
            <person name="Briner A.E."/>
            <person name="Felis G.E."/>
            <person name="de Vos W.M."/>
            <person name="Barrangou R."/>
            <person name="Klaenhammer T.R."/>
            <person name="Caufield P.W."/>
            <person name="Cui Y."/>
            <person name="Zhang H."/>
            <person name="O'Toole P.W."/>
        </authorList>
    </citation>
    <scope>NUCLEOTIDE SEQUENCE [LARGE SCALE GENOMIC DNA]</scope>
    <source>
        <strain evidence="5 6">DSM 6035</strain>
    </source>
</reference>
<dbReference type="InterPro" id="IPR036388">
    <property type="entry name" value="WH-like_DNA-bd_sf"/>
</dbReference>
<dbReference type="AlphaFoldDB" id="A0A0R1X3V0"/>
<dbReference type="Gene3D" id="1.10.10.10">
    <property type="entry name" value="Winged helix-like DNA-binding domain superfamily/Winged helix DNA-binding domain"/>
    <property type="match status" value="1"/>
</dbReference>
<dbReference type="SUPFAM" id="SSF46785">
    <property type="entry name" value="Winged helix' DNA-binding domain"/>
    <property type="match status" value="1"/>
</dbReference>
<evidence type="ECO:0000256" key="3">
    <source>
        <dbReference type="ARBA" id="ARBA00023163"/>
    </source>
</evidence>
<proteinExistence type="predicted"/>
<evidence type="ECO:0000256" key="2">
    <source>
        <dbReference type="ARBA" id="ARBA00023125"/>
    </source>
</evidence>
<accession>A0A0R1X3V0</accession>
<dbReference type="PATRIC" id="fig|1423782.4.peg.1265"/>
<dbReference type="PANTHER" id="PTHR33204">
    <property type="entry name" value="TRANSCRIPTIONAL REGULATOR, MARR FAMILY"/>
    <property type="match status" value="1"/>
</dbReference>
<name>A0A0R1X3V0_9LACO</name>
<feature type="domain" description="HTH hxlR-type" evidence="4">
    <location>
        <begin position="18"/>
        <end position="113"/>
    </location>
</feature>
<dbReference type="InterPro" id="IPR036390">
    <property type="entry name" value="WH_DNA-bd_sf"/>
</dbReference>
<organism evidence="5 6">
    <name type="scientific">Limosilactobacillus panis DSM 6035</name>
    <dbReference type="NCBI Taxonomy" id="1423782"/>
    <lineage>
        <taxon>Bacteria</taxon>
        <taxon>Bacillati</taxon>
        <taxon>Bacillota</taxon>
        <taxon>Bacilli</taxon>
        <taxon>Lactobacillales</taxon>
        <taxon>Lactobacillaceae</taxon>
        <taxon>Limosilactobacillus</taxon>
    </lineage>
</organism>
<comment type="caution">
    <text evidence="5">The sequence shown here is derived from an EMBL/GenBank/DDBJ whole genome shotgun (WGS) entry which is preliminary data.</text>
</comment>